<dbReference type="eggNOG" id="ENOG502SR53">
    <property type="taxonomic scope" value="Eukaryota"/>
</dbReference>
<dbReference type="AlphaFoldDB" id="G0R9I7"/>
<dbReference type="VEuPathDB" id="FungiDB:TRIREDRAFT_103133"/>
<name>G0R9I7_HYPJQ</name>
<dbReference type="GeneID" id="18480566"/>
<evidence type="ECO:0000313" key="3">
    <source>
        <dbReference type="EMBL" id="EGR53023.1"/>
    </source>
</evidence>
<evidence type="ECO:0000256" key="1">
    <source>
        <dbReference type="SAM" id="MobiDB-lite"/>
    </source>
</evidence>
<keyword evidence="2" id="KW-0472">Membrane</keyword>
<feature type="region of interest" description="Disordered" evidence="1">
    <location>
        <begin position="170"/>
        <end position="211"/>
    </location>
</feature>
<gene>
    <name evidence="3" type="ORF">TRIREDRAFT_103133</name>
</gene>
<keyword evidence="4" id="KW-1185">Reference proteome</keyword>
<dbReference type="EMBL" id="GL985056">
    <property type="protein sequence ID" value="EGR53023.1"/>
    <property type="molecule type" value="Genomic_DNA"/>
</dbReference>
<feature type="transmembrane region" description="Helical" evidence="2">
    <location>
        <begin position="123"/>
        <end position="143"/>
    </location>
</feature>
<dbReference type="RefSeq" id="XP_006961841.1">
    <property type="nucleotide sequence ID" value="XM_006961779.1"/>
</dbReference>
<keyword evidence="2" id="KW-0812">Transmembrane</keyword>
<proteinExistence type="predicted"/>
<dbReference type="InterPro" id="IPR053008">
    <property type="entry name" value="Phomopsin_biosynth_assoc"/>
</dbReference>
<organism evidence="4">
    <name type="scientific">Hypocrea jecorina (strain QM6a)</name>
    <name type="common">Trichoderma reesei</name>
    <dbReference type="NCBI Taxonomy" id="431241"/>
    <lineage>
        <taxon>Eukaryota</taxon>
        <taxon>Fungi</taxon>
        <taxon>Dikarya</taxon>
        <taxon>Ascomycota</taxon>
        <taxon>Pezizomycotina</taxon>
        <taxon>Sordariomycetes</taxon>
        <taxon>Hypocreomycetidae</taxon>
        <taxon>Hypocreales</taxon>
        <taxon>Hypocreaceae</taxon>
        <taxon>Trichoderma</taxon>
    </lineage>
</organism>
<evidence type="ECO:0000256" key="2">
    <source>
        <dbReference type="SAM" id="Phobius"/>
    </source>
</evidence>
<dbReference type="HOGENOM" id="CLU_066042_4_0_1"/>
<protein>
    <submittedName>
        <fullName evidence="3">Predicted protein</fullName>
    </submittedName>
</protein>
<accession>G0R9I7</accession>
<dbReference type="PANTHER" id="PTHR35896">
    <property type="entry name" value="IG-LIKE DOMAIN-CONTAINING PROTEIN"/>
    <property type="match status" value="1"/>
</dbReference>
<feature type="region of interest" description="Disordered" evidence="1">
    <location>
        <begin position="93"/>
        <end position="114"/>
    </location>
</feature>
<sequence>MIADDPNPADTHSQRLPFSSLVTLHVRGVNCVPPLEADSFEGRVYRPRNALLLLSATFGALTLALGTLRSDEAFSHSFRMKFPKLYSRLNQSETDTFPPQVPAEDGEPHKTKRRYESRAMTGAYVLLAIVAAASCAVFGYVVARQNILLRAAMASTATCSSVSSKVSASAPAPAPAYEHEHDHVPAPASPPTSAPDIKPKPPSTSELHCGNSSTEARAMGCVFDLLTNNWMPEYCADPITDAEYREWVLDPSRQLGAWAFYHDEQGQKQVASEEVLSDLVGSHIYTTTENHLAHCAFLARRMHRLVTGDIAAVAHNTLAHTLHCTRAILKAVESNEPSLKAQIGSTFDVGIVSCLVEDK</sequence>
<dbReference type="OrthoDB" id="3501153at2759"/>
<dbReference type="Proteomes" id="UP000008984">
    <property type="component" value="Unassembled WGS sequence"/>
</dbReference>
<reference evidence="3 4" key="1">
    <citation type="journal article" date="2008" name="Nat. Biotechnol.">
        <title>Genome sequencing and analysis of the biomass-degrading fungus Trichoderma reesei (syn. Hypocrea jecorina).</title>
        <authorList>
            <person name="Martinez D."/>
            <person name="Berka R.M."/>
            <person name="Henrissat B."/>
            <person name="Saloheimo M."/>
            <person name="Arvas M."/>
            <person name="Baker S.E."/>
            <person name="Chapman J."/>
            <person name="Chertkov O."/>
            <person name="Coutinho P.M."/>
            <person name="Cullen D."/>
            <person name="Danchin E.G."/>
            <person name="Grigoriev I.V."/>
            <person name="Harris P."/>
            <person name="Jackson M."/>
            <person name="Kubicek C.P."/>
            <person name="Han C.S."/>
            <person name="Ho I."/>
            <person name="Larrondo L.F."/>
            <person name="de Leon A.L."/>
            <person name="Magnuson J.K."/>
            <person name="Merino S."/>
            <person name="Misra M."/>
            <person name="Nelson B."/>
            <person name="Putnam N."/>
            <person name="Robbertse B."/>
            <person name="Salamov A.A."/>
            <person name="Schmoll M."/>
            <person name="Terry A."/>
            <person name="Thayer N."/>
            <person name="Westerholm-Parvinen A."/>
            <person name="Schoch C.L."/>
            <person name="Yao J."/>
            <person name="Barabote R."/>
            <person name="Nelson M.A."/>
            <person name="Detter C."/>
            <person name="Bruce D."/>
            <person name="Kuske C.R."/>
            <person name="Xie G."/>
            <person name="Richardson P."/>
            <person name="Rokhsar D.S."/>
            <person name="Lucas S.M."/>
            <person name="Rubin E.M."/>
            <person name="Dunn-Coleman N."/>
            <person name="Ward M."/>
            <person name="Brettin T.S."/>
        </authorList>
    </citation>
    <scope>NUCLEOTIDE SEQUENCE [LARGE SCALE GENOMIC DNA]</scope>
    <source>
        <strain evidence="3 4">QM6a</strain>
    </source>
</reference>
<dbReference type="PANTHER" id="PTHR35896:SF3">
    <property type="entry name" value="MAJOR FACILITATOR SUPERFAMILY TRANSPORTER"/>
    <property type="match status" value="1"/>
</dbReference>
<evidence type="ECO:0000313" key="4">
    <source>
        <dbReference type="Proteomes" id="UP000008984"/>
    </source>
</evidence>
<dbReference type="KEGG" id="tre:TRIREDRAFT_103133"/>
<keyword evidence="2" id="KW-1133">Transmembrane helix</keyword>